<feature type="domain" description="AAA" evidence="3">
    <location>
        <begin position="231"/>
        <end position="393"/>
    </location>
</feature>
<protein>
    <submittedName>
        <fullName evidence="4">Blr3493 protein</fullName>
    </submittedName>
</protein>
<dbReference type="InterPro" id="IPR011006">
    <property type="entry name" value="CheY-like_superfamily"/>
</dbReference>
<dbReference type="PANTHER" id="PTHR43384">
    <property type="entry name" value="SEPTUM SITE-DETERMINING PROTEIN MIND HOMOLOG, CHLOROPLASTIC-RELATED"/>
    <property type="match status" value="1"/>
</dbReference>
<dbReference type="InterPro" id="IPR025669">
    <property type="entry name" value="AAA_dom"/>
</dbReference>
<dbReference type="eggNOG" id="COG4963">
    <property type="taxonomic scope" value="Bacteria"/>
</dbReference>
<dbReference type="HOGENOM" id="CLU_033160_0_1_5"/>
<dbReference type="InterPro" id="IPR027417">
    <property type="entry name" value="P-loop_NTPase"/>
</dbReference>
<evidence type="ECO:0000256" key="2">
    <source>
        <dbReference type="ARBA" id="ARBA00022840"/>
    </source>
</evidence>
<organism evidence="4 5">
    <name type="scientific">Bradyrhizobium diazoefficiens (strain JCM 10833 / BCRC 13528 / IAM 13628 / NBRC 14792 / USDA 110)</name>
    <dbReference type="NCBI Taxonomy" id="224911"/>
    <lineage>
        <taxon>Bacteria</taxon>
        <taxon>Pseudomonadati</taxon>
        <taxon>Pseudomonadota</taxon>
        <taxon>Alphaproteobacteria</taxon>
        <taxon>Hyphomicrobiales</taxon>
        <taxon>Nitrobacteraceae</taxon>
        <taxon>Bradyrhizobium</taxon>
    </lineage>
</organism>
<dbReference type="GO" id="GO:0016887">
    <property type="term" value="F:ATP hydrolysis activity"/>
    <property type="evidence" value="ECO:0000318"/>
    <property type="project" value="GO_Central"/>
</dbReference>
<dbReference type="Gene3D" id="3.40.50.2300">
    <property type="match status" value="1"/>
</dbReference>
<evidence type="ECO:0000256" key="1">
    <source>
        <dbReference type="ARBA" id="ARBA00022741"/>
    </source>
</evidence>
<keyword evidence="2" id="KW-0067">ATP-binding</keyword>
<name>Q89PI7_BRADU</name>
<keyword evidence="5" id="KW-1185">Reference proteome</keyword>
<dbReference type="EMBL" id="BA000040">
    <property type="protein sequence ID" value="BAC48758.1"/>
    <property type="molecule type" value="Genomic_DNA"/>
</dbReference>
<dbReference type="Pfam" id="PF13614">
    <property type="entry name" value="AAA_31"/>
    <property type="match status" value="1"/>
</dbReference>
<dbReference type="PATRIC" id="fig|224911.5.peg.3491"/>
<dbReference type="InterPro" id="IPR050625">
    <property type="entry name" value="ParA/MinD_ATPase"/>
</dbReference>
<dbReference type="OrthoDB" id="9783172at2"/>
<dbReference type="GO" id="GO:0005829">
    <property type="term" value="C:cytosol"/>
    <property type="evidence" value="ECO:0000318"/>
    <property type="project" value="GO_Central"/>
</dbReference>
<sequence length="481" mass="51897">MGYGGHWRHVQLRCVAGNCSPECSCRPDCCGSHSYWRSGQAILSQEGLRRRGRYGQLRWVGSFPPGCDDGGAGRQVAGETLMSVNIAVVSSPEEATSVLARNRIVCFVNDELSAAALRKGLEGSNISIRRGTIRNAIRMLETDTDISALVTDISGIDDPFAELERLAGVCPPDVRVVLIGESREITFYRELMELGLTEYLPKPITRDMVLDQLRPKLLGDVAHSQPDRGGHVISICGAQGGAGATSIAINLALQLAETTKAKVALLDLHLQAGETAVMLGVRPGPGLRIALENPMRADTLFLERAAIEVNERVCLISADEELDAQLDITEAGVRHVLGLLRQRFNYIVVDVPVPFPPSIHPVITLSRHVLVLLEAEVTGLRNAHALRAAVTNIAGKDRVFTLLNRADRPGGLPRAAIVKALGAEPDMVVPDLGKGMTQAVNLGIPALKHVSALRRHLAPIVREITGLGAERKGRLRRLLGL</sequence>
<reference evidence="5" key="1">
    <citation type="journal article" date="2002" name="DNA Res.">
        <title>Complete genomic sequence of nitrogen-fixing symbiotic bacterium Bradyrhizobium japonicum USDA110.</title>
        <authorList>
            <person name="Kaneko T."/>
            <person name="Nakamura Y."/>
            <person name="Sato S."/>
            <person name="Minamisawa K."/>
            <person name="Uchiumi T."/>
            <person name="Sasamoto S."/>
            <person name="Watanabe A."/>
            <person name="Idesawa K."/>
            <person name="Iriguchi M."/>
            <person name="Kawashima K."/>
            <person name="Kohara M."/>
            <person name="Matsumoto M."/>
            <person name="Shimpo S."/>
            <person name="Tsuruoka H."/>
            <person name="Wada T."/>
            <person name="Yamada M."/>
            <person name="Tabata S."/>
        </authorList>
    </citation>
    <scope>NUCLEOTIDE SEQUENCE [LARGE SCALE GENOMIC DNA]</scope>
    <source>
        <strain evidence="5">JCM 10833 / BCRC 13528 / IAM 13628 / NBRC 14792 / USDA 110</strain>
    </source>
</reference>
<dbReference type="EnsemblBacteria" id="BAC48758">
    <property type="protein sequence ID" value="BAC48758"/>
    <property type="gene ID" value="BAC48758"/>
</dbReference>
<dbReference type="InParanoid" id="Q89PI7"/>
<dbReference type="KEGG" id="bja:blr3493"/>
<dbReference type="AlphaFoldDB" id="Q89PI7"/>
<dbReference type="PhylomeDB" id="Q89PI7"/>
<keyword evidence="1" id="KW-0547">Nucleotide-binding</keyword>
<dbReference type="SUPFAM" id="SSF52172">
    <property type="entry name" value="CheY-like"/>
    <property type="match status" value="1"/>
</dbReference>
<dbReference type="SUPFAM" id="SSF52540">
    <property type="entry name" value="P-loop containing nucleoside triphosphate hydrolases"/>
    <property type="match status" value="1"/>
</dbReference>
<gene>
    <name evidence="4" type="ordered locus">blr3493</name>
</gene>
<accession>Q89PI7</accession>
<dbReference type="FunFam" id="3.40.50.300:FF:003255">
    <property type="entry name" value="Pilus assembly protein CpaE"/>
    <property type="match status" value="1"/>
</dbReference>
<proteinExistence type="predicted"/>
<dbReference type="PANTHER" id="PTHR43384:SF6">
    <property type="entry name" value="SEPTUM SITE-DETERMINING PROTEIN MIND HOMOLOG, CHLOROPLASTIC"/>
    <property type="match status" value="1"/>
</dbReference>
<evidence type="ECO:0000313" key="5">
    <source>
        <dbReference type="Proteomes" id="UP000002526"/>
    </source>
</evidence>
<evidence type="ECO:0000313" key="4">
    <source>
        <dbReference type="EMBL" id="BAC48758.1"/>
    </source>
</evidence>
<dbReference type="GO" id="GO:0005524">
    <property type="term" value="F:ATP binding"/>
    <property type="evidence" value="ECO:0000318"/>
    <property type="project" value="GO_Central"/>
</dbReference>
<dbReference type="Proteomes" id="UP000002526">
    <property type="component" value="Chromosome"/>
</dbReference>
<evidence type="ECO:0000259" key="3">
    <source>
        <dbReference type="Pfam" id="PF13614"/>
    </source>
</evidence>
<dbReference type="GO" id="GO:0009898">
    <property type="term" value="C:cytoplasmic side of plasma membrane"/>
    <property type="evidence" value="ECO:0000318"/>
    <property type="project" value="GO_Central"/>
</dbReference>
<dbReference type="Gene3D" id="3.40.50.300">
    <property type="entry name" value="P-loop containing nucleotide triphosphate hydrolases"/>
    <property type="match status" value="1"/>
</dbReference>